<evidence type="ECO:0000313" key="8">
    <source>
        <dbReference type="Proteomes" id="UP001498476"/>
    </source>
</evidence>
<keyword evidence="4 6" id="KW-1133">Transmembrane helix</keyword>
<feature type="transmembrane region" description="Helical" evidence="6">
    <location>
        <begin position="35"/>
        <end position="57"/>
    </location>
</feature>
<evidence type="ECO:0000256" key="1">
    <source>
        <dbReference type="ARBA" id="ARBA00004141"/>
    </source>
</evidence>
<protein>
    <recommendedName>
        <fullName evidence="9">Major facilitator superfamily (MFS) profile domain-containing protein</fullName>
    </recommendedName>
</protein>
<keyword evidence="8" id="KW-1185">Reference proteome</keyword>
<keyword evidence="3 6" id="KW-0812">Transmembrane</keyword>
<dbReference type="PANTHER" id="PTHR43791:SF32">
    <property type="entry name" value="MAJOR FACILITATOR SUPERFAMILY (MFS) PROFILE DOMAIN-CONTAINING PROTEIN"/>
    <property type="match status" value="1"/>
</dbReference>
<dbReference type="EMBL" id="JAZAVJ010000036">
    <property type="protein sequence ID" value="KAK7419658.1"/>
    <property type="molecule type" value="Genomic_DNA"/>
</dbReference>
<keyword evidence="5 6" id="KW-0472">Membrane</keyword>
<comment type="subcellular location">
    <subcellularLocation>
        <location evidence="1">Membrane</location>
        <topology evidence="1">Multi-pass membrane protein</topology>
    </subcellularLocation>
</comment>
<dbReference type="Proteomes" id="UP001498476">
    <property type="component" value="Unassembled WGS sequence"/>
</dbReference>
<evidence type="ECO:0000313" key="7">
    <source>
        <dbReference type="EMBL" id="KAK7419658.1"/>
    </source>
</evidence>
<evidence type="ECO:0000256" key="2">
    <source>
        <dbReference type="ARBA" id="ARBA00022448"/>
    </source>
</evidence>
<dbReference type="Gene3D" id="1.20.1250.20">
    <property type="entry name" value="MFS general substrate transporter like domains"/>
    <property type="match status" value="1"/>
</dbReference>
<evidence type="ECO:0000256" key="4">
    <source>
        <dbReference type="ARBA" id="ARBA00022989"/>
    </source>
</evidence>
<evidence type="ECO:0000256" key="3">
    <source>
        <dbReference type="ARBA" id="ARBA00022692"/>
    </source>
</evidence>
<comment type="caution">
    <text evidence="7">The sequence shown here is derived from an EMBL/GenBank/DDBJ whole genome shotgun (WGS) entry which is preliminary data.</text>
</comment>
<dbReference type="PANTHER" id="PTHR43791">
    <property type="entry name" value="PERMEASE-RELATED"/>
    <property type="match status" value="1"/>
</dbReference>
<reference evidence="7 8" key="1">
    <citation type="journal article" date="2025" name="Microbiol. Resour. Announc.">
        <title>Draft genome sequences for Neonectria magnoliae and Neonectria punicea, canker pathogens of Liriodendron tulipifera and Acer saccharum in West Virginia.</title>
        <authorList>
            <person name="Petronek H.M."/>
            <person name="Kasson M.T."/>
            <person name="Metheny A.M."/>
            <person name="Stauder C.M."/>
            <person name="Lovett B."/>
            <person name="Lynch S.C."/>
            <person name="Garnas J.R."/>
            <person name="Kasson L.R."/>
            <person name="Stajich J.E."/>
        </authorList>
    </citation>
    <scope>NUCLEOTIDE SEQUENCE [LARGE SCALE GENOMIC DNA]</scope>
    <source>
        <strain evidence="7 8">NRRL 64653</strain>
    </source>
</reference>
<accession>A0ABR1HFW7</accession>
<proteinExistence type="predicted"/>
<gene>
    <name evidence="7" type="ORF">QQX98_003249</name>
</gene>
<feature type="transmembrane region" description="Helical" evidence="6">
    <location>
        <begin position="92"/>
        <end position="110"/>
    </location>
</feature>
<sequence length="168" mass="18280">MYPHLVIALLGNAPSSAIGSYGPTIINSMGYGALASNALTSVGSWIQLFLGPVFGVLADRTRRRAVVGVWHPINGSWIALNTRNAEERNVTMAIYIMMANCSGIVGGQLFRQADGPLYRTGWTVSVALLSTTVVAGIFANWQYSWLNRRQAKESEDNEIGEAVRNYSL</sequence>
<evidence type="ECO:0000256" key="6">
    <source>
        <dbReference type="SAM" id="Phobius"/>
    </source>
</evidence>
<evidence type="ECO:0000256" key="5">
    <source>
        <dbReference type="ARBA" id="ARBA00023136"/>
    </source>
</evidence>
<keyword evidence="2" id="KW-0813">Transport</keyword>
<organism evidence="7 8">
    <name type="scientific">Neonectria punicea</name>
    <dbReference type="NCBI Taxonomy" id="979145"/>
    <lineage>
        <taxon>Eukaryota</taxon>
        <taxon>Fungi</taxon>
        <taxon>Dikarya</taxon>
        <taxon>Ascomycota</taxon>
        <taxon>Pezizomycotina</taxon>
        <taxon>Sordariomycetes</taxon>
        <taxon>Hypocreomycetidae</taxon>
        <taxon>Hypocreales</taxon>
        <taxon>Nectriaceae</taxon>
        <taxon>Neonectria</taxon>
    </lineage>
</organism>
<feature type="transmembrane region" description="Helical" evidence="6">
    <location>
        <begin position="122"/>
        <end position="141"/>
    </location>
</feature>
<name>A0ABR1HFW7_9HYPO</name>
<dbReference type="InterPro" id="IPR036259">
    <property type="entry name" value="MFS_trans_sf"/>
</dbReference>
<evidence type="ECO:0008006" key="9">
    <source>
        <dbReference type="Google" id="ProtNLM"/>
    </source>
</evidence>
<dbReference type="SUPFAM" id="SSF103473">
    <property type="entry name" value="MFS general substrate transporter"/>
    <property type="match status" value="1"/>
</dbReference>